<reference evidence="2" key="1">
    <citation type="submission" date="2021-01" db="EMBL/GenBank/DDBJ databases">
        <authorList>
            <person name="Corre E."/>
            <person name="Pelletier E."/>
            <person name="Niang G."/>
            <person name="Scheremetjew M."/>
            <person name="Finn R."/>
            <person name="Kale V."/>
            <person name="Holt S."/>
            <person name="Cochrane G."/>
            <person name="Meng A."/>
            <person name="Brown T."/>
            <person name="Cohen L."/>
        </authorList>
    </citation>
    <scope>NUCLEOTIDE SEQUENCE</scope>
    <source>
        <strain evidence="2">CCMP3328</strain>
    </source>
</reference>
<name>A0A7R9WQV2_9STRA</name>
<dbReference type="AlphaFoldDB" id="A0A7R9WQV2"/>
<accession>A0A7R9WQV2</accession>
<feature type="region of interest" description="Disordered" evidence="1">
    <location>
        <begin position="237"/>
        <end position="351"/>
    </location>
</feature>
<feature type="compositionally biased region" description="Low complexity" evidence="1">
    <location>
        <begin position="116"/>
        <end position="142"/>
    </location>
</feature>
<evidence type="ECO:0000256" key="1">
    <source>
        <dbReference type="SAM" id="MobiDB-lite"/>
    </source>
</evidence>
<feature type="compositionally biased region" description="Polar residues" evidence="1">
    <location>
        <begin position="242"/>
        <end position="258"/>
    </location>
</feature>
<protein>
    <submittedName>
        <fullName evidence="2">Uncharacterized protein</fullName>
    </submittedName>
</protein>
<evidence type="ECO:0000313" key="2">
    <source>
        <dbReference type="EMBL" id="CAD8330744.1"/>
    </source>
</evidence>
<feature type="compositionally biased region" description="Polar residues" evidence="1">
    <location>
        <begin position="8"/>
        <end position="69"/>
    </location>
</feature>
<feature type="compositionally biased region" description="Polar residues" evidence="1">
    <location>
        <begin position="155"/>
        <end position="175"/>
    </location>
</feature>
<feature type="region of interest" description="Disordered" evidence="1">
    <location>
        <begin position="1"/>
        <end position="69"/>
    </location>
</feature>
<gene>
    <name evidence="2" type="ORF">CAUS1442_LOCUS2842</name>
</gene>
<proteinExistence type="predicted"/>
<sequence>MNMGGSGTSASQGHTHSASNNPAGLTSVSGGLSGIHNRSSNGSSGDAINGQRNVQEPMSLPTTQFTNEQLASFQTSSALMRQAQNADAQKQQQQQQHIRPSALLSQYQLQNRHNHQSTQSSQSTQPLQLRNNFGDNADAAGNSTCNVNDFEPTPIHQSSSLTAPNFLPQFQNPGSLPSINPLPSVGTSLTEAEQRLLQSLPFIDTFTALRSASEQQHQHQRSMTAPGIDTNALGSVSFAPAPTTTHPNVAMLSQQAATRRSERSSALAMPSFPSSAQAVSLPPSTVGPHGASTSWADQRSSQIQQSQQQQQQQQQQVLQATRNSNAYPEWLLDPFNGDIFDETGPSDSRQL</sequence>
<organism evidence="2">
    <name type="scientific">Craspedostauros australis</name>
    <dbReference type="NCBI Taxonomy" id="1486917"/>
    <lineage>
        <taxon>Eukaryota</taxon>
        <taxon>Sar</taxon>
        <taxon>Stramenopiles</taxon>
        <taxon>Ochrophyta</taxon>
        <taxon>Bacillariophyta</taxon>
        <taxon>Bacillariophyceae</taxon>
        <taxon>Bacillariophycidae</taxon>
        <taxon>Naviculales</taxon>
        <taxon>Naviculaceae</taxon>
        <taxon>Craspedostauros</taxon>
    </lineage>
</organism>
<feature type="region of interest" description="Disordered" evidence="1">
    <location>
        <begin position="110"/>
        <end position="175"/>
    </location>
</feature>
<dbReference type="EMBL" id="HBEF01004585">
    <property type="protein sequence ID" value="CAD8330744.1"/>
    <property type="molecule type" value="Transcribed_RNA"/>
</dbReference>
<feature type="compositionally biased region" description="Polar residues" evidence="1">
    <location>
        <begin position="317"/>
        <end position="326"/>
    </location>
</feature>
<feature type="compositionally biased region" description="Low complexity" evidence="1">
    <location>
        <begin position="298"/>
        <end position="316"/>
    </location>
</feature>